<protein>
    <submittedName>
        <fullName evidence="2">Uncharacterized protein</fullName>
    </submittedName>
</protein>
<evidence type="ECO:0000313" key="2">
    <source>
        <dbReference type="EMBL" id="KPI42057.1"/>
    </source>
</evidence>
<dbReference type="EMBL" id="LFJN01000008">
    <property type="protein sequence ID" value="KPI42057.1"/>
    <property type="molecule type" value="Genomic_DNA"/>
</dbReference>
<gene>
    <name evidence="2" type="ORF">AB675_5600</name>
</gene>
<dbReference type="Proteomes" id="UP000038010">
    <property type="component" value="Unassembled WGS sequence"/>
</dbReference>
<keyword evidence="3" id="KW-1185">Reference proteome</keyword>
<accession>A0A0N1P0H6</accession>
<dbReference type="GeneID" id="28737706"/>
<comment type="caution">
    <text evidence="2">The sequence shown here is derived from an EMBL/GenBank/DDBJ whole genome shotgun (WGS) entry which is preliminary data.</text>
</comment>
<organism evidence="2 3">
    <name type="scientific">Cyphellophora attinorum</name>
    <dbReference type="NCBI Taxonomy" id="1664694"/>
    <lineage>
        <taxon>Eukaryota</taxon>
        <taxon>Fungi</taxon>
        <taxon>Dikarya</taxon>
        <taxon>Ascomycota</taxon>
        <taxon>Pezizomycotina</taxon>
        <taxon>Eurotiomycetes</taxon>
        <taxon>Chaetothyriomycetidae</taxon>
        <taxon>Chaetothyriales</taxon>
        <taxon>Cyphellophoraceae</taxon>
        <taxon>Cyphellophora</taxon>
    </lineage>
</organism>
<evidence type="ECO:0000313" key="3">
    <source>
        <dbReference type="Proteomes" id="UP000038010"/>
    </source>
</evidence>
<dbReference type="AlphaFoldDB" id="A0A0N1P0H6"/>
<feature type="region of interest" description="Disordered" evidence="1">
    <location>
        <begin position="151"/>
        <end position="181"/>
    </location>
</feature>
<evidence type="ECO:0000256" key="1">
    <source>
        <dbReference type="SAM" id="MobiDB-lite"/>
    </source>
</evidence>
<sequence>MCVFLRISKTAIVYDWLRFQFHETRSHPYLDNLRPFDTIENVQAEADKLTTSVRDTLSSIQGSGLVISATGAANGTAAKSDTPVADEPLSIAIVAVILRSRAPVEAADDASASKTSVEVEVLPFRYAPVQVVASKKQLYLTVMRSVVALSQRQAAHDRTEKTTDDTEANDKPSTSSPLAKVDPKDISLTKNMVDSTKEQPELAKYFPVLSRTNLADIPSFRAAVKAWWDTIDVVHIYLMNPKLKFGDVDAATGIKVEELDSSFFYCTESYNGILEWVNSPMEGSGKGWNGGRPVVKVVVELKEADRLSILDTSFAANLAGNRHMWLRSN</sequence>
<proteinExistence type="predicted"/>
<dbReference type="RefSeq" id="XP_018002020.1">
    <property type="nucleotide sequence ID" value="XM_018145826.1"/>
</dbReference>
<reference evidence="2 3" key="1">
    <citation type="submission" date="2015-06" db="EMBL/GenBank/DDBJ databases">
        <title>Draft genome of the ant-associated black yeast Phialophora attae CBS 131958.</title>
        <authorList>
            <person name="Moreno L.F."/>
            <person name="Stielow B.J."/>
            <person name="de Hoog S."/>
            <person name="Vicente V.A."/>
            <person name="Weiss V.A."/>
            <person name="de Vries M."/>
            <person name="Cruz L.M."/>
            <person name="Souza E.M."/>
        </authorList>
    </citation>
    <scope>NUCLEOTIDE SEQUENCE [LARGE SCALE GENOMIC DNA]</scope>
    <source>
        <strain evidence="2 3">CBS 131958</strain>
    </source>
</reference>
<feature type="compositionally biased region" description="Basic and acidic residues" evidence="1">
    <location>
        <begin position="154"/>
        <end position="170"/>
    </location>
</feature>
<dbReference type="VEuPathDB" id="FungiDB:AB675_5600"/>
<name>A0A0N1P0H6_9EURO</name>